<dbReference type="VEuPathDB" id="TrichDB:TVAG_258340"/>
<sequence length="306" mass="32619">MFQPRILVHLGASDVPEQFREESLVWVRKAVERGAEVARTGAPAEDIVAATVCVLEDCPVSDAGFGAVFNAQGSHQMDAGIMTGDKRYGAILSLHGVQNPINVARKMVDDPRYSILSGAGAMKFVEELGIPILPDEKFETAYNRYIQDQFSGHGDPLDLFVQPPPDHGTVGCVARDIHGHIAAGTSTGGTPFAPTGRVGDSPFPGCGVYANDEEGCCSCTGYGEAILVELLGAKTAERLPKMNPMQAAKEAINAFAKSPRHVGGVICIKKETGEYGLYHNTEHMPFAMLMDDGSIVSGLSVSELKQ</sequence>
<evidence type="ECO:0000256" key="8">
    <source>
        <dbReference type="PIRSR" id="PIRSR600246-3"/>
    </source>
</evidence>
<keyword evidence="10" id="KW-1185">Reference proteome</keyword>
<protein>
    <recommendedName>
        <fullName evidence="2">beta-aspartyl-peptidase</fullName>
        <ecNumber evidence="2">3.4.19.5</ecNumber>
    </recommendedName>
</protein>
<dbReference type="Pfam" id="PF01112">
    <property type="entry name" value="Asparaginase_2"/>
    <property type="match status" value="1"/>
</dbReference>
<evidence type="ECO:0000313" key="10">
    <source>
        <dbReference type="Proteomes" id="UP000001542"/>
    </source>
</evidence>
<dbReference type="GO" id="GO:0005737">
    <property type="term" value="C:cytoplasm"/>
    <property type="evidence" value="ECO:0000318"/>
    <property type="project" value="GO_Central"/>
</dbReference>
<dbReference type="FunCoup" id="A2E938">
    <property type="interactions" value="42"/>
</dbReference>
<dbReference type="FunFam" id="3.60.20.30:FF:000001">
    <property type="entry name" value="Isoaspartyl peptidase/L-asparaginase"/>
    <property type="match status" value="1"/>
</dbReference>
<feature type="binding site" evidence="7">
    <location>
        <begin position="220"/>
        <end position="223"/>
    </location>
    <ligand>
        <name>substrate</name>
    </ligand>
</feature>
<evidence type="ECO:0000256" key="2">
    <source>
        <dbReference type="ARBA" id="ARBA00012879"/>
    </source>
</evidence>
<dbReference type="InterPro" id="IPR029055">
    <property type="entry name" value="Ntn_hydrolases_N"/>
</dbReference>
<feature type="site" description="Cleavage; by autolysis" evidence="8">
    <location>
        <begin position="168"/>
        <end position="169"/>
    </location>
</feature>
<dbReference type="VEuPathDB" id="TrichDB:TVAGG3_0542290"/>
<name>A2E938_TRIV3</name>
<keyword evidence="4" id="KW-0378">Hydrolase</keyword>
<dbReference type="EC" id="3.4.19.5" evidence="2"/>
<dbReference type="Gene3D" id="3.60.20.30">
    <property type="entry name" value="(Glycosyl)asparaginase"/>
    <property type="match status" value="1"/>
</dbReference>
<dbReference type="PANTHER" id="PTHR10188">
    <property type="entry name" value="L-ASPARAGINASE"/>
    <property type="match status" value="1"/>
</dbReference>
<evidence type="ECO:0000256" key="5">
    <source>
        <dbReference type="ARBA" id="ARBA00022813"/>
    </source>
</evidence>
<evidence type="ECO:0000256" key="7">
    <source>
        <dbReference type="PIRSR" id="PIRSR600246-2"/>
    </source>
</evidence>
<reference evidence="9" key="2">
    <citation type="journal article" date="2007" name="Science">
        <title>Draft genome sequence of the sexually transmitted pathogen Trichomonas vaginalis.</title>
        <authorList>
            <person name="Carlton J.M."/>
            <person name="Hirt R.P."/>
            <person name="Silva J.C."/>
            <person name="Delcher A.L."/>
            <person name="Schatz M."/>
            <person name="Zhao Q."/>
            <person name="Wortman J.R."/>
            <person name="Bidwell S.L."/>
            <person name="Alsmark U.C.M."/>
            <person name="Besteiro S."/>
            <person name="Sicheritz-Ponten T."/>
            <person name="Noel C.J."/>
            <person name="Dacks J.B."/>
            <person name="Foster P.G."/>
            <person name="Simillion C."/>
            <person name="Van de Peer Y."/>
            <person name="Miranda-Saavedra D."/>
            <person name="Barton G.J."/>
            <person name="Westrop G.D."/>
            <person name="Mueller S."/>
            <person name="Dessi D."/>
            <person name="Fiori P.L."/>
            <person name="Ren Q."/>
            <person name="Paulsen I."/>
            <person name="Zhang H."/>
            <person name="Bastida-Corcuera F.D."/>
            <person name="Simoes-Barbosa A."/>
            <person name="Brown M.T."/>
            <person name="Hayes R.D."/>
            <person name="Mukherjee M."/>
            <person name="Okumura C.Y."/>
            <person name="Schneider R."/>
            <person name="Smith A.J."/>
            <person name="Vanacova S."/>
            <person name="Villalvazo M."/>
            <person name="Haas B.J."/>
            <person name="Pertea M."/>
            <person name="Feldblyum T.V."/>
            <person name="Utterback T.R."/>
            <person name="Shu C.L."/>
            <person name="Osoegawa K."/>
            <person name="de Jong P.J."/>
            <person name="Hrdy I."/>
            <person name="Horvathova L."/>
            <person name="Zubacova Z."/>
            <person name="Dolezal P."/>
            <person name="Malik S.B."/>
            <person name="Logsdon J.M. Jr."/>
            <person name="Henze K."/>
            <person name="Gupta A."/>
            <person name="Wang C.C."/>
            <person name="Dunne R.L."/>
            <person name="Upcroft J.A."/>
            <person name="Upcroft P."/>
            <person name="White O."/>
            <person name="Salzberg S.L."/>
            <person name="Tang P."/>
            <person name="Chiu C.-H."/>
            <person name="Lee Y.-S."/>
            <person name="Embley T.M."/>
            <person name="Coombs G.H."/>
            <person name="Mottram J.C."/>
            <person name="Tachezy J."/>
            <person name="Fraser-Liggett C.M."/>
            <person name="Johnson P.J."/>
        </authorList>
    </citation>
    <scope>NUCLEOTIDE SEQUENCE [LARGE SCALE GENOMIC DNA]</scope>
    <source>
        <strain evidence="9">G3</strain>
    </source>
</reference>
<dbReference type="SUPFAM" id="SSF56235">
    <property type="entry name" value="N-terminal nucleophile aminohydrolases (Ntn hydrolases)"/>
    <property type="match status" value="1"/>
</dbReference>
<feature type="binding site" evidence="7">
    <location>
        <begin position="197"/>
        <end position="200"/>
    </location>
    <ligand>
        <name>substrate</name>
    </ligand>
</feature>
<evidence type="ECO:0000256" key="6">
    <source>
        <dbReference type="PIRSR" id="PIRSR600246-1"/>
    </source>
</evidence>
<dbReference type="eggNOG" id="KOG1592">
    <property type="taxonomic scope" value="Eukaryota"/>
</dbReference>
<dbReference type="OMA" id="MGIIMVD"/>
<comment type="catalytic activity">
    <reaction evidence="1">
        <text>Cleavage of a beta-linked Asp residue from the N-terminus of a polypeptide.</text>
        <dbReference type="EC" id="3.4.19.5"/>
    </reaction>
</comment>
<evidence type="ECO:0000256" key="3">
    <source>
        <dbReference type="ARBA" id="ARBA00022670"/>
    </source>
</evidence>
<evidence type="ECO:0000313" key="9">
    <source>
        <dbReference type="EMBL" id="EAY10832.1"/>
    </source>
</evidence>
<dbReference type="InParanoid" id="A2E938"/>
<feature type="active site" description="Nucleophile" evidence="6">
    <location>
        <position position="169"/>
    </location>
</feature>
<dbReference type="InterPro" id="IPR000246">
    <property type="entry name" value="Peptidase_T2"/>
</dbReference>
<reference evidence="9" key="1">
    <citation type="submission" date="2006-10" db="EMBL/GenBank/DDBJ databases">
        <authorList>
            <person name="Amadeo P."/>
            <person name="Zhao Q."/>
            <person name="Wortman J."/>
            <person name="Fraser-Liggett C."/>
            <person name="Carlton J."/>
        </authorList>
    </citation>
    <scope>NUCLEOTIDE SEQUENCE</scope>
    <source>
        <strain evidence="9">G3</strain>
    </source>
</reference>
<dbReference type="Proteomes" id="UP000001542">
    <property type="component" value="Unassembled WGS sequence"/>
</dbReference>
<dbReference type="GO" id="GO:0006508">
    <property type="term" value="P:proteolysis"/>
    <property type="evidence" value="ECO:0007669"/>
    <property type="project" value="UniProtKB-KW"/>
</dbReference>
<accession>A2E938</accession>
<organism evidence="9 10">
    <name type="scientific">Trichomonas vaginalis (strain ATCC PRA-98 / G3)</name>
    <dbReference type="NCBI Taxonomy" id="412133"/>
    <lineage>
        <taxon>Eukaryota</taxon>
        <taxon>Metamonada</taxon>
        <taxon>Parabasalia</taxon>
        <taxon>Trichomonadida</taxon>
        <taxon>Trichomonadidae</taxon>
        <taxon>Trichomonas</taxon>
    </lineage>
</organism>
<dbReference type="PANTHER" id="PTHR10188:SF43">
    <property type="entry name" value="ASPARAGINASE (EUROFUNG)"/>
    <property type="match status" value="1"/>
</dbReference>
<evidence type="ECO:0000256" key="4">
    <source>
        <dbReference type="ARBA" id="ARBA00022801"/>
    </source>
</evidence>
<dbReference type="OrthoDB" id="2262349at2759"/>
<proteinExistence type="predicted"/>
<dbReference type="KEGG" id="tva:4768769"/>
<evidence type="ECO:0000256" key="1">
    <source>
        <dbReference type="ARBA" id="ARBA00000306"/>
    </source>
</evidence>
<dbReference type="STRING" id="5722.A2E938"/>
<keyword evidence="5" id="KW-0068">Autocatalytic cleavage</keyword>
<dbReference type="SMR" id="A2E938"/>
<dbReference type="EMBL" id="DS113331">
    <property type="protein sequence ID" value="EAY10832.1"/>
    <property type="molecule type" value="Genomic_DNA"/>
</dbReference>
<gene>
    <name evidence="9" type="ORF">TVAG_258340</name>
</gene>
<dbReference type="AlphaFoldDB" id="A2E938"/>
<dbReference type="RefSeq" id="XP_001323055.1">
    <property type="nucleotide sequence ID" value="XM_001323020.1"/>
</dbReference>
<dbReference type="GO" id="GO:0008798">
    <property type="term" value="F:beta-aspartyl-peptidase activity"/>
    <property type="evidence" value="ECO:0007669"/>
    <property type="project" value="UniProtKB-EC"/>
</dbReference>
<keyword evidence="3" id="KW-0645">Protease</keyword>